<dbReference type="PANTHER" id="PTHR43806:SF66">
    <property type="entry name" value="SERIN ENDOPEPTIDASE"/>
    <property type="match status" value="1"/>
</dbReference>
<feature type="signal peptide" evidence="7">
    <location>
        <begin position="1"/>
        <end position="20"/>
    </location>
</feature>
<keyword evidence="5" id="KW-0720">Serine protease</keyword>
<feature type="domain" description="Peptidase S8/S53" evidence="8">
    <location>
        <begin position="149"/>
        <end position="426"/>
    </location>
</feature>
<accession>A0ABY6UBL4</accession>
<evidence type="ECO:0008006" key="12">
    <source>
        <dbReference type="Google" id="ProtNLM"/>
    </source>
</evidence>
<dbReference type="InterPro" id="IPR023827">
    <property type="entry name" value="Peptidase_S8_Asp-AS"/>
</dbReference>
<dbReference type="PRINTS" id="PR00723">
    <property type="entry name" value="SUBTILISIN"/>
</dbReference>
<feature type="domain" description="C5a peptidase/Subtilisin-like protease SBT2-like Fn3-like" evidence="9">
    <location>
        <begin position="468"/>
        <end position="581"/>
    </location>
</feature>
<reference evidence="10 11" key="1">
    <citation type="submission" date="2019-06" db="EMBL/GenBank/DDBJ databases">
        <authorList>
            <person name="Broberg M."/>
        </authorList>
    </citation>
    <scope>NUCLEOTIDE SEQUENCE [LARGE SCALE GENOMIC DNA]</scope>
</reference>
<sequence length="753" mass="80399">MYWKELFAATLAGWLPFALAGRGTTASRSAVTGTYLVELSDDSNSASFYQDLPEQVGEVSQRLNIDSALFRGISFSLKNASDNGAHVIENMSQVKSIWPVSLIPAPDPEIRWTGKGADLSKISNLDAETVYAPHHMTQVDKLHEKGYKGNGTRIAIVDTGVDYRHPALGGCFGPGCLVSFGTDLVGDDYNGSNMPVPDDDPFDTCIGPGTHVAGIIAAQTNPLGFIGAAPEVELGMYRVFGCADAVGTDVLIAAFIQAYKDGADIITASIGGLNGFEEEPWSVVASRIALEGGVPVTIAAGNKGQEGLFYASSAAGGNGVMGIASFDNDDYVSYENDQLVTTPDPNGGFPSFFSSWGPLFELQVKPQFGAPGGGILSTYPTAMGSYAVLSGTSMATPLAASIVALIGQVKGKIDRQLIENALAATAVPNLLSYNGVYPYLAPIPQQGAGLVKAHDAAFAKTIVDTPNISFNDTDFFKPEVDIGITNTGSEPISYKLGHSASVTAFTLYENSVWPESLLMEITDKPASLRFEPDTITIEPGSSATVKIFAIPPEGLLAQRIPVYSGFVTFNASNGENLSIPYQGVAGKMRNTIVLEQERSYLTETEDPLMNEVVNGTIFVLPAPEGMEAMNSSFYENKCQVRPFGVYPEMFYLLPMGSPEIRIEVVPLTCNGCNATEHLGTPTIGNIAGFPQVYVPPWGYIAPWDGLLNDGTYAAAGTYKFLVRALKIFGDRMKANDYLDVETPAFRIVYARDV</sequence>
<evidence type="ECO:0000256" key="5">
    <source>
        <dbReference type="ARBA" id="ARBA00022825"/>
    </source>
</evidence>
<dbReference type="EMBL" id="CABFNS010000778">
    <property type="protein sequence ID" value="VUC27998.1"/>
    <property type="molecule type" value="Genomic_DNA"/>
</dbReference>
<dbReference type="InterPro" id="IPR010435">
    <property type="entry name" value="C5a/SBT2-like_Fn3"/>
</dbReference>
<dbReference type="Proteomes" id="UP000766486">
    <property type="component" value="Unassembled WGS sequence"/>
</dbReference>
<evidence type="ECO:0000256" key="4">
    <source>
        <dbReference type="ARBA" id="ARBA00022801"/>
    </source>
</evidence>
<dbReference type="SUPFAM" id="SSF52743">
    <property type="entry name" value="Subtilisin-like"/>
    <property type="match status" value="1"/>
</dbReference>
<dbReference type="Pfam" id="PF06280">
    <property type="entry name" value="fn3_5"/>
    <property type="match status" value="1"/>
</dbReference>
<evidence type="ECO:0000256" key="3">
    <source>
        <dbReference type="ARBA" id="ARBA00022729"/>
    </source>
</evidence>
<comment type="caution">
    <text evidence="6">Lacks conserved residue(s) required for the propagation of feature annotation.</text>
</comment>
<dbReference type="InterPro" id="IPR015500">
    <property type="entry name" value="Peptidase_S8_subtilisin-rel"/>
</dbReference>
<dbReference type="Pfam" id="PF00082">
    <property type="entry name" value="Peptidase_S8"/>
    <property type="match status" value="1"/>
</dbReference>
<gene>
    <name evidence="10" type="ORF">CLO192961_LOCUS223491</name>
</gene>
<comment type="caution">
    <text evidence="10">The sequence shown here is derived from an EMBL/GenBank/DDBJ whole genome shotgun (WGS) entry which is preliminary data.</text>
</comment>
<name>A0ABY6UBL4_BIOOC</name>
<dbReference type="InterPro" id="IPR000209">
    <property type="entry name" value="Peptidase_S8/S53_dom"/>
</dbReference>
<dbReference type="InterPro" id="IPR034187">
    <property type="entry name" value="Peptidases_S8_5"/>
</dbReference>
<evidence type="ECO:0000256" key="2">
    <source>
        <dbReference type="ARBA" id="ARBA00022670"/>
    </source>
</evidence>
<keyword evidence="11" id="KW-1185">Reference proteome</keyword>
<evidence type="ECO:0000313" key="10">
    <source>
        <dbReference type="EMBL" id="VUC27998.1"/>
    </source>
</evidence>
<dbReference type="InterPro" id="IPR036852">
    <property type="entry name" value="Peptidase_S8/S53_dom_sf"/>
</dbReference>
<proteinExistence type="inferred from homology"/>
<evidence type="ECO:0000256" key="1">
    <source>
        <dbReference type="ARBA" id="ARBA00011073"/>
    </source>
</evidence>
<organism evidence="10 11">
    <name type="scientific">Bionectria ochroleuca</name>
    <name type="common">Gliocladium roseum</name>
    <dbReference type="NCBI Taxonomy" id="29856"/>
    <lineage>
        <taxon>Eukaryota</taxon>
        <taxon>Fungi</taxon>
        <taxon>Dikarya</taxon>
        <taxon>Ascomycota</taxon>
        <taxon>Pezizomycotina</taxon>
        <taxon>Sordariomycetes</taxon>
        <taxon>Hypocreomycetidae</taxon>
        <taxon>Hypocreales</taxon>
        <taxon>Bionectriaceae</taxon>
        <taxon>Clonostachys</taxon>
    </lineage>
</organism>
<protein>
    <recommendedName>
        <fullName evidence="12">Peptidase S8/S53 domain-containing protein</fullName>
    </recommendedName>
</protein>
<evidence type="ECO:0000256" key="6">
    <source>
        <dbReference type="PROSITE-ProRule" id="PRU01240"/>
    </source>
</evidence>
<dbReference type="PROSITE" id="PS51892">
    <property type="entry name" value="SUBTILASE"/>
    <property type="match status" value="1"/>
</dbReference>
<feature type="chain" id="PRO_5046998122" description="Peptidase S8/S53 domain-containing protein" evidence="7">
    <location>
        <begin position="21"/>
        <end position="753"/>
    </location>
</feature>
<keyword evidence="4" id="KW-0378">Hydrolase</keyword>
<dbReference type="PANTHER" id="PTHR43806">
    <property type="entry name" value="PEPTIDASE S8"/>
    <property type="match status" value="1"/>
</dbReference>
<dbReference type="Gene3D" id="3.40.50.200">
    <property type="entry name" value="Peptidase S8/S53 domain"/>
    <property type="match status" value="1"/>
</dbReference>
<dbReference type="PROSITE" id="PS00136">
    <property type="entry name" value="SUBTILASE_ASP"/>
    <property type="match status" value="1"/>
</dbReference>
<keyword evidence="2" id="KW-0645">Protease</keyword>
<evidence type="ECO:0000259" key="8">
    <source>
        <dbReference type="Pfam" id="PF00082"/>
    </source>
</evidence>
<dbReference type="InterPro" id="IPR050131">
    <property type="entry name" value="Peptidase_S8_subtilisin-like"/>
</dbReference>
<evidence type="ECO:0000313" key="11">
    <source>
        <dbReference type="Proteomes" id="UP000766486"/>
    </source>
</evidence>
<comment type="similarity">
    <text evidence="1 6">Belongs to the peptidase S8 family.</text>
</comment>
<dbReference type="CDD" id="cd07489">
    <property type="entry name" value="Peptidases_S8_5"/>
    <property type="match status" value="1"/>
</dbReference>
<evidence type="ECO:0000256" key="7">
    <source>
        <dbReference type="SAM" id="SignalP"/>
    </source>
</evidence>
<keyword evidence="3 7" id="KW-0732">Signal</keyword>
<evidence type="ECO:0000259" key="9">
    <source>
        <dbReference type="Pfam" id="PF06280"/>
    </source>
</evidence>